<dbReference type="GeneID" id="93025061"/>
<name>B8DWF7_BIFA0</name>
<reference evidence="1 2" key="1">
    <citation type="journal article" date="2009" name="J. Bacteriol.">
        <title>Genome sequence of the probiotic bacterium Bifidobacterium animalis subsp. lactis AD011.</title>
        <authorList>
            <person name="Kim J.F."/>
            <person name="Jeong H."/>
            <person name="Yu D.S."/>
            <person name="Choi S.-H."/>
            <person name="Hur C.-G."/>
            <person name="Park M.-S."/>
            <person name="Yoon S.H."/>
            <person name="Kim D.-W."/>
            <person name="Ji G.E."/>
            <person name="Park H.-S."/>
            <person name="Oh T.K."/>
        </authorList>
    </citation>
    <scope>NUCLEOTIDE SEQUENCE [LARGE SCALE GENOMIC DNA]</scope>
    <source>
        <strain evidence="1 2">AD011</strain>
    </source>
</reference>
<gene>
    <name evidence="1" type="ordered locus">BLA_0509</name>
</gene>
<dbReference type="AlphaFoldDB" id="B8DWF7"/>
<dbReference type="Gene3D" id="1.10.3290.10">
    <property type="entry name" value="Fido-like domain"/>
    <property type="match status" value="1"/>
</dbReference>
<dbReference type="HOGENOM" id="CLU_3305444_0_0_11"/>
<evidence type="ECO:0000313" key="2">
    <source>
        <dbReference type="Proteomes" id="UP000002456"/>
    </source>
</evidence>
<accession>B8DWF7</accession>
<sequence>MSEPVFDPYLVPGTDLLRNLSGAHTQRELAEIEHSLVTARHWS</sequence>
<proteinExistence type="predicted"/>
<dbReference type="InterPro" id="IPR036597">
    <property type="entry name" value="Fido-like_dom_sf"/>
</dbReference>
<evidence type="ECO:0000313" key="1">
    <source>
        <dbReference type="EMBL" id="ACL28808.1"/>
    </source>
</evidence>
<dbReference type="KEGG" id="bla:BLA_0509"/>
<dbReference type="Proteomes" id="UP000002456">
    <property type="component" value="Chromosome"/>
</dbReference>
<dbReference type="EMBL" id="CP001213">
    <property type="protein sequence ID" value="ACL28808.1"/>
    <property type="molecule type" value="Genomic_DNA"/>
</dbReference>
<organism evidence="1 2">
    <name type="scientific">Bifidobacterium animalis subsp. lactis (strain AD011)</name>
    <dbReference type="NCBI Taxonomy" id="442563"/>
    <lineage>
        <taxon>Bacteria</taxon>
        <taxon>Bacillati</taxon>
        <taxon>Actinomycetota</taxon>
        <taxon>Actinomycetes</taxon>
        <taxon>Bifidobacteriales</taxon>
        <taxon>Bifidobacteriaceae</taxon>
        <taxon>Bifidobacterium</taxon>
    </lineage>
</organism>
<protein>
    <submittedName>
        <fullName evidence="1">Uncharacterized protein</fullName>
    </submittedName>
</protein>
<keyword evidence="2" id="KW-1185">Reference proteome</keyword>
<dbReference type="RefSeq" id="WP_004269217.1">
    <property type="nucleotide sequence ID" value="NC_011835.1"/>
</dbReference>